<dbReference type="PANTHER" id="PTHR45436">
    <property type="entry name" value="SENSOR HISTIDINE KINASE YKOH"/>
    <property type="match status" value="1"/>
</dbReference>
<comment type="caution">
    <text evidence="15">The sequence shown here is derived from an EMBL/GenBank/DDBJ whole genome shotgun (WGS) entry which is preliminary data.</text>
</comment>
<dbReference type="EMBL" id="BAAAEU010000027">
    <property type="protein sequence ID" value="GAA0724023.1"/>
    <property type="molecule type" value="Genomic_DNA"/>
</dbReference>
<proteinExistence type="predicted"/>
<dbReference type="Proteomes" id="UP001501523">
    <property type="component" value="Unassembled WGS sequence"/>
</dbReference>
<dbReference type="InterPro" id="IPR004358">
    <property type="entry name" value="Sig_transdc_His_kin-like_C"/>
</dbReference>
<dbReference type="InterPro" id="IPR036097">
    <property type="entry name" value="HisK_dim/P_sf"/>
</dbReference>
<evidence type="ECO:0000256" key="2">
    <source>
        <dbReference type="ARBA" id="ARBA00004141"/>
    </source>
</evidence>
<dbReference type="PROSITE" id="PS50885">
    <property type="entry name" value="HAMP"/>
    <property type="match status" value="1"/>
</dbReference>
<comment type="subcellular location">
    <subcellularLocation>
        <location evidence="2">Membrane</location>
        <topology evidence="2">Multi-pass membrane protein</topology>
    </subcellularLocation>
</comment>
<organism evidence="15 16">
    <name type="scientific">Dokdonella soli</name>
    <dbReference type="NCBI Taxonomy" id="529810"/>
    <lineage>
        <taxon>Bacteria</taxon>
        <taxon>Pseudomonadati</taxon>
        <taxon>Pseudomonadota</taxon>
        <taxon>Gammaproteobacteria</taxon>
        <taxon>Lysobacterales</taxon>
        <taxon>Rhodanobacteraceae</taxon>
        <taxon>Dokdonella</taxon>
    </lineage>
</organism>
<dbReference type="Gene3D" id="1.10.287.130">
    <property type="match status" value="1"/>
</dbReference>
<dbReference type="InterPro" id="IPR003660">
    <property type="entry name" value="HAMP_dom"/>
</dbReference>
<evidence type="ECO:0000256" key="5">
    <source>
        <dbReference type="ARBA" id="ARBA00022679"/>
    </source>
</evidence>
<dbReference type="CDD" id="cd00082">
    <property type="entry name" value="HisKA"/>
    <property type="match status" value="1"/>
</dbReference>
<dbReference type="InterPro" id="IPR003661">
    <property type="entry name" value="HisK_dim/P_dom"/>
</dbReference>
<dbReference type="SUPFAM" id="SSF47384">
    <property type="entry name" value="Homodimeric domain of signal transducing histidine kinase"/>
    <property type="match status" value="1"/>
</dbReference>
<dbReference type="CDD" id="cd00075">
    <property type="entry name" value="HATPase"/>
    <property type="match status" value="1"/>
</dbReference>
<feature type="domain" description="HAMP" evidence="14">
    <location>
        <begin position="187"/>
        <end position="239"/>
    </location>
</feature>
<dbReference type="Pfam" id="PF02518">
    <property type="entry name" value="HATPase_c"/>
    <property type="match status" value="1"/>
</dbReference>
<evidence type="ECO:0000256" key="8">
    <source>
        <dbReference type="ARBA" id="ARBA00022777"/>
    </source>
</evidence>
<dbReference type="SMART" id="SM00387">
    <property type="entry name" value="HATPase_c"/>
    <property type="match status" value="1"/>
</dbReference>
<evidence type="ECO:0000256" key="10">
    <source>
        <dbReference type="ARBA" id="ARBA00022989"/>
    </source>
</evidence>
<keyword evidence="16" id="KW-1185">Reference proteome</keyword>
<keyword evidence="5" id="KW-0808">Transferase</keyword>
<dbReference type="InterPro" id="IPR050428">
    <property type="entry name" value="TCS_sensor_his_kinase"/>
</dbReference>
<comment type="catalytic activity">
    <reaction evidence="1">
        <text>ATP + protein L-histidine = ADP + protein N-phospho-L-histidine.</text>
        <dbReference type="EC" id="2.7.13.3"/>
    </reaction>
</comment>
<keyword evidence="8" id="KW-0418">Kinase</keyword>
<dbReference type="PRINTS" id="PR00344">
    <property type="entry name" value="BCTRLSENSOR"/>
</dbReference>
<evidence type="ECO:0000256" key="1">
    <source>
        <dbReference type="ARBA" id="ARBA00000085"/>
    </source>
</evidence>
<evidence type="ECO:0000256" key="6">
    <source>
        <dbReference type="ARBA" id="ARBA00022692"/>
    </source>
</evidence>
<dbReference type="GO" id="GO:0005524">
    <property type="term" value="F:ATP binding"/>
    <property type="evidence" value="ECO:0007669"/>
    <property type="project" value="UniProtKB-KW"/>
</dbReference>
<dbReference type="PROSITE" id="PS50109">
    <property type="entry name" value="HIS_KIN"/>
    <property type="match status" value="1"/>
</dbReference>
<dbReference type="Gene3D" id="3.30.565.10">
    <property type="entry name" value="Histidine kinase-like ATPase, C-terminal domain"/>
    <property type="match status" value="1"/>
</dbReference>
<evidence type="ECO:0000259" key="13">
    <source>
        <dbReference type="PROSITE" id="PS50109"/>
    </source>
</evidence>
<sequence length="470" mass="51335">MMRSLRTRLSVLTLACIALVVLPFFALTYSKIIEEVDELSDARLAQNARTIEVLAEHASLADPALEAPLEIENWHRSGSSKERSERGHPYETEVGFQYWKNPSDLQLVTQDLRSLAFDAAPPGFADIRKDGKRWRVFTLATRNNGFVRAAERYDSRREIARDLLLQNSAPLLLGLPLLAVLVGWAVRRGLKPIVTIAQRLEARAPDAIGPVSTRDAPKEIEPLLGALNGLLRRLRAVLENERQFTANAAHELRTPLAGALVHIENAQAAVGPDDRANALGEARRGLERMTHIVNQMLDLARWDAAAAARDFGPVDLGRCVDEELAALGLAAVDKDIEIVRAIDESARIVNGWEPGLRTLLRNLLDNAIRYGFAHGRIDIGIASRAGRTLLTISDSGPGIVASRRAAMLERFQRGSEAAGEGSGLGLSIVARIADLHGASVSLLDPDDRQGLRVEVLFPAAGTRRHVPTES</sequence>
<evidence type="ECO:0000313" key="15">
    <source>
        <dbReference type="EMBL" id="GAA0724023.1"/>
    </source>
</evidence>
<accession>A0ABN1IYS2</accession>
<dbReference type="SMART" id="SM00388">
    <property type="entry name" value="HisKA"/>
    <property type="match status" value="1"/>
</dbReference>
<evidence type="ECO:0000313" key="16">
    <source>
        <dbReference type="Proteomes" id="UP001501523"/>
    </source>
</evidence>
<feature type="domain" description="Histidine kinase" evidence="13">
    <location>
        <begin position="247"/>
        <end position="461"/>
    </location>
</feature>
<evidence type="ECO:0000256" key="9">
    <source>
        <dbReference type="ARBA" id="ARBA00022840"/>
    </source>
</evidence>
<name>A0ABN1IYS2_9GAMM</name>
<dbReference type="Pfam" id="PF00512">
    <property type="entry name" value="HisKA"/>
    <property type="match status" value="1"/>
</dbReference>
<keyword evidence="11" id="KW-0902">Two-component regulatory system</keyword>
<keyword evidence="10" id="KW-1133">Transmembrane helix</keyword>
<evidence type="ECO:0000256" key="11">
    <source>
        <dbReference type="ARBA" id="ARBA00023012"/>
    </source>
</evidence>
<dbReference type="InterPro" id="IPR005467">
    <property type="entry name" value="His_kinase_dom"/>
</dbReference>
<dbReference type="EC" id="2.7.13.3" evidence="3"/>
<evidence type="ECO:0000256" key="3">
    <source>
        <dbReference type="ARBA" id="ARBA00012438"/>
    </source>
</evidence>
<keyword evidence="12" id="KW-0472">Membrane</keyword>
<dbReference type="PANTHER" id="PTHR45436:SF14">
    <property type="entry name" value="SENSOR PROTEIN QSEC"/>
    <property type="match status" value="1"/>
</dbReference>
<keyword evidence="6" id="KW-0812">Transmembrane</keyword>
<evidence type="ECO:0000256" key="4">
    <source>
        <dbReference type="ARBA" id="ARBA00022553"/>
    </source>
</evidence>
<dbReference type="InterPro" id="IPR003594">
    <property type="entry name" value="HATPase_dom"/>
</dbReference>
<keyword evidence="4" id="KW-0597">Phosphoprotein</keyword>
<dbReference type="SUPFAM" id="SSF55874">
    <property type="entry name" value="ATPase domain of HSP90 chaperone/DNA topoisomerase II/histidine kinase"/>
    <property type="match status" value="1"/>
</dbReference>
<keyword evidence="7" id="KW-0547">Nucleotide-binding</keyword>
<evidence type="ECO:0000259" key="14">
    <source>
        <dbReference type="PROSITE" id="PS50885"/>
    </source>
</evidence>
<dbReference type="InterPro" id="IPR036890">
    <property type="entry name" value="HATPase_C_sf"/>
</dbReference>
<evidence type="ECO:0000256" key="12">
    <source>
        <dbReference type="ARBA" id="ARBA00023136"/>
    </source>
</evidence>
<evidence type="ECO:0000256" key="7">
    <source>
        <dbReference type="ARBA" id="ARBA00022741"/>
    </source>
</evidence>
<protein>
    <recommendedName>
        <fullName evidence="3">histidine kinase</fullName>
        <ecNumber evidence="3">2.7.13.3</ecNumber>
    </recommendedName>
</protein>
<gene>
    <name evidence="15" type="ORF">GCM10009105_36460</name>
</gene>
<keyword evidence="9 15" id="KW-0067">ATP-binding</keyword>
<reference evidence="15 16" key="1">
    <citation type="journal article" date="2019" name="Int. J. Syst. Evol. Microbiol.">
        <title>The Global Catalogue of Microorganisms (GCM) 10K type strain sequencing project: providing services to taxonomists for standard genome sequencing and annotation.</title>
        <authorList>
            <consortium name="The Broad Institute Genomics Platform"/>
            <consortium name="The Broad Institute Genome Sequencing Center for Infectious Disease"/>
            <person name="Wu L."/>
            <person name="Ma J."/>
        </authorList>
    </citation>
    <scope>NUCLEOTIDE SEQUENCE [LARGE SCALE GENOMIC DNA]</scope>
    <source>
        <strain evidence="15 16">JCM 15421</strain>
    </source>
</reference>
<dbReference type="RefSeq" id="WP_343793872.1">
    <property type="nucleotide sequence ID" value="NZ_BAAAEU010000027.1"/>
</dbReference>